<evidence type="ECO:0000313" key="3">
    <source>
        <dbReference type="Proteomes" id="UP001207582"/>
    </source>
</evidence>
<feature type="compositionally biased region" description="Basic and acidic residues" evidence="1">
    <location>
        <begin position="335"/>
        <end position="359"/>
    </location>
</feature>
<feature type="region of interest" description="Disordered" evidence="1">
    <location>
        <begin position="291"/>
        <end position="359"/>
    </location>
</feature>
<feature type="non-terminal residue" evidence="2">
    <location>
        <position position="1"/>
    </location>
</feature>
<dbReference type="RefSeq" id="WP_264773918.1">
    <property type="nucleotide sequence ID" value="NZ_JAPDOG010000074.1"/>
</dbReference>
<sequence>DSYRYAYDLKGNRVSRTTKADGAVESYAYDSQNRLVGYSSPTTAASYAYDALDRRIAKTVDGVTEATVYDPWSPSRTTSNDRALDFRAGSLIRRWLFGPTVDEPLEFEDYAGTTAPGTGSAVGLFANRLGSILTAVTLSTGAVAADYDYDSFGARSETGTLEQPYGFTGREHDAESGLIHFRGRTYDPATAYFLQSDPLGFRAGDLNLYAYVENNPQRFTDPSGYFAAVEYRNLALGSASLALGACTVSIECRDELGQVSVGAVGSVMNGAYMLANTLGSFLAQIDIISPTWRDEDTPPPPGDNGPPDDEPDAEPPKPPLPPIPPYWPNYQDDNNDPKNWRPETRVENDPWKPDTETPKDRTTTFIIILLRTLRWFQGL</sequence>
<name>A0ABT3JBG8_9RHOB</name>
<gene>
    <name evidence="2" type="ORF">OM960_25140</name>
</gene>
<dbReference type="InterPro" id="IPR031325">
    <property type="entry name" value="RHS_repeat"/>
</dbReference>
<dbReference type="NCBIfam" id="TIGR01643">
    <property type="entry name" value="YD_repeat_2x"/>
    <property type="match status" value="1"/>
</dbReference>
<dbReference type="NCBIfam" id="TIGR03696">
    <property type="entry name" value="Rhs_assc_core"/>
    <property type="match status" value="1"/>
</dbReference>
<dbReference type="PANTHER" id="PTHR32305">
    <property type="match status" value="1"/>
</dbReference>
<organism evidence="2 3">
    <name type="scientific">Defluviimonas salinarum</name>
    <dbReference type="NCBI Taxonomy" id="2992147"/>
    <lineage>
        <taxon>Bacteria</taxon>
        <taxon>Pseudomonadati</taxon>
        <taxon>Pseudomonadota</taxon>
        <taxon>Alphaproteobacteria</taxon>
        <taxon>Rhodobacterales</taxon>
        <taxon>Paracoccaceae</taxon>
        <taxon>Albidovulum</taxon>
    </lineage>
</organism>
<proteinExistence type="predicted"/>
<accession>A0ABT3JBG8</accession>
<reference evidence="2 3" key="1">
    <citation type="submission" date="2022-10" db="EMBL/GenBank/DDBJ databases">
        <title>Defluviimonas sp. CAU 1641 isolated from mud.</title>
        <authorList>
            <person name="Kim W."/>
        </authorList>
    </citation>
    <scope>NUCLEOTIDE SEQUENCE [LARGE SCALE GENOMIC DNA]</scope>
    <source>
        <strain evidence="2 3">CAU 1641</strain>
    </source>
</reference>
<feature type="compositionally biased region" description="Pro residues" evidence="1">
    <location>
        <begin position="316"/>
        <end position="327"/>
    </location>
</feature>
<dbReference type="Proteomes" id="UP001207582">
    <property type="component" value="Unassembled WGS sequence"/>
</dbReference>
<evidence type="ECO:0000256" key="1">
    <source>
        <dbReference type="SAM" id="MobiDB-lite"/>
    </source>
</evidence>
<dbReference type="EMBL" id="JAPDOG010000074">
    <property type="protein sequence ID" value="MCW3784795.1"/>
    <property type="molecule type" value="Genomic_DNA"/>
</dbReference>
<dbReference type="Gene3D" id="2.180.10.10">
    <property type="entry name" value="RHS repeat-associated core"/>
    <property type="match status" value="1"/>
</dbReference>
<evidence type="ECO:0000313" key="2">
    <source>
        <dbReference type="EMBL" id="MCW3784795.1"/>
    </source>
</evidence>
<protein>
    <submittedName>
        <fullName evidence="2">RHS repeat-associated core domain-containing protein</fullName>
    </submittedName>
</protein>
<dbReference type="Pfam" id="PF05593">
    <property type="entry name" value="RHS_repeat"/>
    <property type="match status" value="1"/>
</dbReference>
<dbReference type="InterPro" id="IPR050708">
    <property type="entry name" value="T6SS_VgrG/RHS"/>
</dbReference>
<keyword evidence="3" id="KW-1185">Reference proteome</keyword>
<dbReference type="InterPro" id="IPR006530">
    <property type="entry name" value="YD"/>
</dbReference>
<dbReference type="InterPro" id="IPR022385">
    <property type="entry name" value="Rhs_assc_core"/>
</dbReference>
<comment type="caution">
    <text evidence="2">The sequence shown here is derived from an EMBL/GenBank/DDBJ whole genome shotgun (WGS) entry which is preliminary data.</text>
</comment>
<dbReference type="PANTHER" id="PTHR32305:SF15">
    <property type="entry name" value="PROTEIN RHSA-RELATED"/>
    <property type="match status" value="1"/>
</dbReference>